<dbReference type="SMART" id="SM00233">
    <property type="entry name" value="PH"/>
    <property type="match status" value="1"/>
</dbReference>
<dbReference type="PROSITE" id="PS50003">
    <property type="entry name" value="PH_DOMAIN"/>
    <property type="match status" value="1"/>
</dbReference>
<dbReference type="Proteomes" id="UP000198406">
    <property type="component" value="Unassembled WGS sequence"/>
</dbReference>
<evidence type="ECO:0000256" key="1">
    <source>
        <dbReference type="SAM" id="MobiDB-lite"/>
    </source>
</evidence>
<evidence type="ECO:0000259" key="2">
    <source>
        <dbReference type="PROSITE" id="PS50003"/>
    </source>
</evidence>
<name>A0A1Z5J7X4_FISSO</name>
<feature type="region of interest" description="Disordered" evidence="1">
    <location>
        <begin position="14"/>
        <end position="50"/>
    </location>
</feature>
<keyword evidence="4" id="KW-1185">Reference proteome</keyword>
<gene>
    <name evidence="3" type="ORF">FisN_25Lu105</name>
</gene>
<dbReference type="InterPro" id="IPR011993">
    <property type="entry name" value="PH-like_dom_sf"/>
</dbReference>
<reference evidence="3 4" key="1">
    <citation type="journal article" date="2015" name="Plant Cell">
        <title>Oil accumulation by the oleaginous diatom Fistulifera solaris as revealed by the genome and transcriptome.</title>
        <authorList>
            <person name="Tanaka T."/>
            <person name="Maeda Y."/>
            <person name="Veluchamy A."/>
            <person name="Tanaka M."/>
            <person name="Abida H."/>
            <person name="Marechal E."/>
            <person name="Bowler C."/>
            <person name="Muto M."/>
            <person name="Sunaga Y."/>
            <person name="Tanaka M."/>
            <person name="Yoshino T."/>
            <person name="Taniguchi T."/>
            <person name="Fukuda Y."/>
            <person name="Nemoto M."/>
            <person name="Matsumoto M."/>
            <person name="Wong P.S."/>
            <person name="Aburatani S."/>
            <person name="Fujibuchi W."/>
        </authorList>
    </citation>
    <scope>NUCLEOTIDE SEQUENCE [LARGE SCALE GENOMIC DNA]</scope>
    <source>
        <strain evidence="3 4">JPCC DA0580</strain>
    </source>
</reference>
<dbReference type="SUPFAM" id="SSF50729">
    <property type="entry name" value="PH domain-like"/>
    <property type="match status" value="1"/>
</dbReference>
<dbReference type="AlphaFoldDB" id="A0A1Z5J7X4"/>
<dbReference type="OrthoDB" id="48907at2759"/>
<feature type="compositionally biased region" description="Polar residues" evidence="1">
    <location>
        <begin position="24"/>
        <end position="39"/>
    </location>
</feature>
<accession>A0A1Z5J7X4</accession>
<proteinExistence type="predicted"/>
<dbReference type="Gene3D" id="2.30.29.30">
    <property type="entry name" value="Pleckstrin-homology domain (PH domain)/Phosphotyrosine-binding domain (PTB)"/>
    <property type="match status" value="1"/>
</dbReference>
<dbReference type="InterPro" id="IPR001849">
    <property type="entry name" value="PH_domain"/>
</dbReference>
<protein>
    <recommendedName>
        <fullName evidence="2">PH domain-containing protein</fullName>
    </recommendedName>
</protein>
<feature type="region of interest" description="Disordered" evidence="1">
    <location>
        <begin position="319"/>
        <end position="365"/>
    </location>
</feature>
<dbReference type="InParanoid" id="A0A1Z5J7X4"/>
<evidence type="ECO:0000313" key="3">
    <source>
        <dbReference type="EMBL" id="GAX10059.1"/>
    </source>
</evidence>
<evidence type="ECO:0000313" key="4">
    <source>
        <dbReference type="Proteomes" id="UP000198406"/>
    </source>
</evidence>
<sequence length="391" mass="43896">MDLFSDKGTLEHNFAQKPWPHSMPSRSNKSFVHNLSCPKQENRDEEDPSIEGKHERHCEFFSFYATLGCCALGSTQETITMTEKPKCPCCQQSFDNTLSTLSEPLLPLHQTPSLFSSSDEDNSDVENVDGDLLPGTLTAGIKYYPTSVVVQGWLHKKGTGNDWLGNTSWKARWARMIMAKVDGYNCEVPLLQLYWHSSAPMPSTVILLESTVVLAMDLSDKDQWDSSQFEIRHAATKENPTISATRIFAAPKHSRDVWVYMISEALFSFEKNMAAHKRSVMSTTRGFFRSAPLQTDDNILTNNVPRKESPVDRAISAVVGLSSRPSHLPRPQRTNRRSSKHTNTSRGLGFPRQVKEDDEALPNTDPSTVTIEWYVYPSALAPSRSDNQAQP</sequence>
<organism evidence="3 4">
    <name type="scientific">Fistulifera solaris</name>
    <name type="common">Oleaginous diatom</name>
    <dbReference type="NCBI Taxonomy" id="1519565"/>
    <lineage>
        <taxon>Eukaryota</taxon>
        <taxon>Sar</taxon>
        <taxon>Stramenopiles</taxon>
        <taxon>Ochrophyta</taxon>
        <taxon>Bacillariophyta</taxon>
        <taxon>Bacillariophyceae</taxon>
        <taxon>Bacillariophycidae</taxon>
        <taxon>Naviculales</taxon>
        <taxon>Naviculaceae</taxon>
        <taxon>Fistulifera</taxon>
    </lineage>
</organism>
<dbReference type="EMBL" id="BDSP01000014">
    <property type="protein sequence ID" value="GAX10059.1"/>
    <property type="molecule type" value="Genomic_DNA"/>
</dbReference>
<comment type="caution">
    <text evidence="3">The sequence shown here is derived from an EMBL/GenBank/DDBJ whole genome shotgun (WGS) entry which is preliminary data.</text>
</comment>
<feature type="domain" description="PH" evidence="2">
    <location>
        <begin position="147"/>
        <end position="267"/>
    </location>
</feature>